<dbReference type="CDD" id="cd00473">
    <property type="entry name" value="bS6"/>
    <property type="match status" value="1"/>
</dbReference>
<accession>A0A0G1PIE0</accession>
<dbReference type="HAMAP" id="MF_00360">
    <property type="entry name" value="Ribosomal_bS6"/>
    <property type="match status" value="1"/>
</dbReference>
<dbReference type="Pfam" id="PF01250">
    <property type="entry name" value="Ribosomal_S6"/>
    <property type="match status" value="1"/>
</dbReference>
<dbReference type="GO" id="GO:1990904">
    <property type="term" value="C:ribonucleoprotein complex"/>
    <property type="evidence" value="ECO:0007669"/>
    <property type="project" value="UniProtKB-KW"/>
</dbReference>
<dbReference type="NCBIfam" id="TIGR00166">
    <property type="entry name" value="S6"/>
    <property type="match status" value="1"/>
</dbReference>
<dbReference type="Gene3D" id="3.30.70.60">
    <property type="match status" value="1"/>
</dbReference>
<keyword evidence="3" id="KW-0694">RNA-binding</keyword>
<dbReference type="PANTHER" id="PTHR21011:SF1">
    <property type="entry name" value="SMALL RIBOSOMAL SUBUNIT PROTEIN BS6M"/>
    <property type="match status" value="1"/>
</dbReference>
<dbReference type="GO" id="GO:0003735">
    <property type="term" value="F:structural constituent of ribosome"/>
    <property type="evidence" value="ECO:0007669"/>
    <property type="project" value="InterPro"/>
</dbReference>
<dbReference type="GO" id="GO:0005840">
    <property type="term" value="C:ribosome"/>
    <property type="evidence" value="ECO:0007669"/>
    <property type="project" value="UniProtKB-KW"/>
</dbReference>
<evidence type="ECO:0000313" key="4">
    <source>
        <dbReference type="EMBL" id="KKU32477.1"/>
    </source>
</evidence>
<comment type="caution">
    <text evidence="4">The sequence shown here is derived from an EMBL/GenBank/DDBJ whole genome shotgun (WGS) entry which is preliminary data.</text>
</comment>
<gene>
    <name evidence="3" type="primary">rpsF</name>
    <name evidence="4" type="ORF">UX45_C0016G0013</name>
</gene>
<dbReference type="GO" id="GO:0005737">
    <property type="term" value="C:cytoplasm"/>
    <property type="evidence" value="ECO:0007669"/>
    <property type="project" value="UniProtKB-ARBA"/>
</dbReference>
<evidence type="ECO:0000256" key="1">
    <source>
        <dbReference type="ARBA" id="ARBA00009512"/>
    </source>
</evidence>
<name>A0A0G1PIE0_9BACT</name>
<organism evidence="4 5">
    <name type="scientific">Candidatus Uhrbacteria bacterium GW2011_GWF2_46_218</name>
    <dbReference type="NCBI Taxonomy" id="1619001"/>
    <lineage>
        <taxon>Bacteria</taxon>
        <taxon>Candidatus Uhriibacteriota</taxon>
    </lineage>
</organism>
<protein>
    <recommendedName>
        <fullName evidence="2 3">Small ribosomal subunit protein bS6</fullName>
    </recommendedName>
</protein>
<dbReference type="InterPro" id="IPR020814">
    <property type="entry name" value="Ribosomal_S6_plastid/chlpt"/>
</dbReference>
<dbReference type="PANTHER" id="PTHR21011">
    <property type="entry name" value="MITOCHONDRIAL 28S RIBOSOMAL PROTEIN S6"/>
    <property type="match status" value="1"/>
</dbReference>
<evidence type="ECO:0000313" key="5">
    <source>
        <dbReference type="Proteomes" id="UP000034705"/>
    </source>
</evidence>
<dbReference type="InterPro" id="IPR000529">
    <property type="entry name" value="Ribosomal_bS6"/>
</dbReference>
<dbReference type="InterPro" id="IPR035980">
    <property type="entry name" value="Ribosomal_bS6_sf"/>
</dbReference>
<evidence type="ECO:0000256" key="2">
    <source>
        <dbReference type="ARBA" id="ARBA00035294"/>
    </source>
</evidence>
<keyword evidence="3" id="KW-0687">Ribonucleoprotein</keyword>
<dbReference type="Proteomes" id="UP000034705">
    <property type="component" value="Unassembled WGS sequence"/>
</dbReference>
<sequence length="163" mass="18383">MKQYELLCIIPTQYADTEIENIMATLKAVVEKEGAAVKRQENLGRIKLAYPIKGVRHGSYVLFQFEAETEVMTEIDRRIRLAEEVLRHQITVMPKGADQKKYEISSYVAPLSEEVDAAPASHPRAKEITPAAPVAVEPEKPTMSMEELDKKLDEILESEITDV</sequence>
<dbReference type="InterPro" id="IPR014717">
    <property type="entry name" value="Transl_elong_EF1B/ribsomal_bS6"/>
</dbReference>
<evidence type="ECO:0000256" key="3">
    <source>
        <dbReference type="HAMAP-Rule" id="MF_00360"/>
    </source>
</evidence>
<comment type="similarity">
    <text evidence="1 3">Belongs to the bacterial ribosomal protein bS6 family.</text>
</comment>
<dbReference type="GO" id="GO:0070181">
    <property type="term" value="F:small ribosomal subunit rRNA binding"/>
    <property type="evidence" value="ECO:0007669"/>
    <property type="project" value="TreeGrafter"/>
</dbReference>
<dbReference type="AlphaFoldDB" id="A0A0G1PIE0"/>
<dbReference type="EMBL" id="LCMG01000016">
    <property type="protein sequence ID" value="KKU32477.1"/>
    <property type="molecule type" value="Genomic_DNA"/>
</dbReference>
<proteinExistence type="inferred from homology"/>
<reference evidence="4 5" key="1">
    <citation type="journal article" date="2015" name="Nature">
        <title>rRNA introns, odd ribosomes, and small enigmatic genomes across a large radiation of phyla.</title>
        <authorList>
            <person name="Brown C.T."/>
            <person name="Hug L.A."/>
            <person name="Thomas B.C."/>
            <person name="Sharon I."/>
            <person name="Castelle C.J."/>
            <person name="Singh A."/>
            <person name="Wilkins M.J."/>
            <person name="Williams K.H."/>
            <person name="Banfield J.F."/>
        </authorList>
    </citation>
    <scope>NUCLEOTIDE SEQUENCE [LARGE SCALE GENOMIC DNA]</scope>
</reference>
<comment type="function">
    <text evidence="3">Binds together with bS18 to 16S ribosomal RNA.</text>
</comment>
<dbReference type="SUPFAM" id="SSF54995">
    <property type="entry name" value="Ribosomal protein S6"/>
    <property type="match status" value="1"/>
</dbReference>
<dbReference type="GO" id="GO:0006412">
    <property type="term" value="P:translation"/>
    <property type="evidence" value="ECO:0007669"/>
    <property type="project" value="UniProtKB-UniRule"/>
</dbReference>
<keyword evidence="3" id="KW-0699">rRNA-binding</keyword>
<keyword evidence="3 4" id="KW-0689">Ribosomal protein</keyword>